<dbReference type="Pfam" id="PF00014">
    <property type="entry name" value="Kunitz_BPTI"/>
    <property type="match status" value="1"/>
</dbReference>
<evidence type="ECO:0000256" key="1">
    <source>
        <dbReference type="ARBA" id="ARBA00004613"/>
    </source>
</evidence>
<dbReference type="InterPro" id="IPR036880">
    <property type="entry name" value="Kunitz_BPTI_sf"/>
</dbReference>
<keyword evidence="9" id="KW-1185">Reference proteome</keyword>
<dbReference type="PANTHER" id="PTHR10083">
    <property type="entry name" value="KUNITZ-TYPE PROTEASE INHIBITOR-RELATED"/>
    <property type="match status" value="1"/>
</dbReference>
<evidence type="ECO:0000256" key="2">
    <source>
        <dbReference type="ARBA" id="ARBA00022525"/>
    </source>
</evidence>
<dbReference type="EMBL" id="LUCH01003672">
    <property type="protein sequence ID" value="KAF5399851.1"/>
    <property type="molecule type" value="Genomic_DNA"/>
</dbReference>
<dbReference type="AlphaFoldDB" id="A0A8J4SWB6"/>
<reference evidence="8" key="1">
    <citation type="submission" date="2019-05" db="EMBL/GenBank/DDBJ databases">
        <title>Annotation for the trematode Paragonimus heterotremus.</title>
        <authorList>
            <person name="Choi Y.-J."/>
        </authorList>
    </citation>
    <scope>NUCLEOTIDE SEQUENCE</scope>
    <source>
        <strain evidence="8">LC</strain>
    </source>
</reference>
<evidence type="ECO:0000256" key="5">
    <source>
        <dbReference type="ARBA" id="ARBA00023157"/>
    </source>
</evidence>
<dbReference type="CDD" id="cd00109">
    <property type="entry name" value="Kunitz-type"/>
    <property type="match status" value="1"/>
</dbReference>
<dbReference type="Gene3D" id="4.10.410.10">
    <property type="entry name" value="Pancreatic trypsin inhibitor Kunitz domain"/>
    <property type="match status" value="1"/>
</dbReference>
<dbReference type="PROSITE" id="PS50279">
    <property type="entry name" value="BPTI_KUNITZ_2"/>
    <property type="match status" value="1"/>
</dbReference>
<dbReference type="GO" id="GO:0005615">
    <property type="term" value="C:extracellular space"/>
    <property type="evidence" value="ECO:0007669"/>
    <property type="project" value="TreeGrafter"/>
</dbReference>
<organism evidence="8 9">
    <name type="scientific">Paragonimus heterotremus</name>
    <dbReference type="NCBI Taxonomy" id="100268"/>
    <lineage>
        <taxon>Eukaryota</taxon>
        <taxon>Metazoa</taxon>
        <taxon>Spiralia</taxon>
        <taxon>Lophotrochozoa</taxon>
        <taxon>Platyhelminthes</taxon>
        <taxon>Trematoda</taxon>
        <taxon>Digenea</taxon>
        <taxon>Plagiorchiida</taxon>
        <taxon>Troglotremata</taxon>
        <taxon>Troglotrematidae</taxon>
        <taxon>Paragonimus</taxon>
    </lineage>
</organism>
<dbReference type="InterPro" id="IPR002223">
    <property type="entry name" value="Kunitz_BPTI"/>
</dbReference>
<dbReference type="PRINTS" id="PR00759">
    <property type="entry name" value="BASICPTASE"/>
</dbReference>
<dbReference type="FunFam" id="4.10.410.10:FF:000011">
    <property type="entry name" value="Tissue factor pathway inhibitor"/>
    <property type="match status" value="1"/>
</dbReference>
<feature type="domain" description="BPTI/Kunitz inhibitor" evidence="7">
    <location>
        <begin position="44"/>
        <end position="94"/>
    </location>
</feature>
<evidence type="ECO:0000256" key="3">
    <source>
        <dbReference type="ARBA" id="ARBA00022690"/>
    </source>
</evidence>
<feature type="signal peptide" evidence="6">
    <location>
        <begin position="1"/>
        <end position="18"/>
    </location>
</feature>
<dbReference type="OrthoDB" id="4473401at2759"/>
<keyword evidence="4" id="KW-0722">Serine protease inhibitor</keyword>
<dbReference type="GO" id="GO:0004867">
    <property type="term" value="F:serine-type endopeptidase inhibitor activity"/>
    <property type="evidence" value="ECO:0007669"/>
    <property type="project" value="UniProtKB-KW"/>
</dbReference>
<keyword evidence="3" id="KW-0646">Protease inhibitor</keyword>
<name>A0A8J4SWB6_9TREM</name>
<comment type="subcellular location">
    <subcellularLocation>
        <location evidence="1">Secreted</location>
    </subcellularLocation>
</comment>
<comment type="caution">
    <text evidence="8">The sequence shown here is derived from an EMBL/GenBank/DDBJ whole genome shotgun (WGS) entry which is preliminary data.</text>
</comment>
<dbReference type="Proteomes" id="UP000748531">
    <property type="component" value="Unassembled WGS sequence"/>
</dbReference>
<evidence type="ECO:0000256" key="6">
    <source>
        <dbReference type="SAM" id="SignalP"/>
    </source>
</evidence>
<evidence type="ECO:0000259" key="7">
    <source>
        <dbReference type="PROSITE" id="PS50279"/>
    </source>
</evidence>
<dbReference type="PANTHER" id="PTHR10083:SF374">
    <property type="entry name" value="BPTI_KUNITZ INHIBITOR DOMAIN-CONTAINING PROTEIN"/>
    <property type="match status" value="1"/>
</dbReference>
<dbReference type="PROSITE" id="PS00280">
    <property type="entry name" value="BPTI_KUNITZ_1"/>
    <property type="match status" value="1"/>
</dbReference>
<proteinExistence type="predicted"/>
<evidence type="ECO:0000313" key="8">
    <source>
        <dbReference type="EMBL" id="KAF5399851.1"/>
    </source>
</evidence>
<keyword evidence="2" id="KW-0964">Secreted</keyword>
<dbReference type="SUPFAM" id="SSF57362">
    <property type="entry name" value="BPTI-like"/>
    <property type="match status" value="1"/>
</dbReference>
<dbReference type="SMART" id="SM00131">
    <property type="entry name" value="KU"/>
    <property type="match status" value="1"/>
</dbReference>
<keyword evidence="6" id="KW-0732">Signal</keyword>
<evidence type="ECO:0000313" key="9">
    <source>
        <dbReference type="Proteomes" id="UP000748531"/>
    </source>
</evidence>
<dbReference type="InterPro" id="IPR020901">
    <property type="entry name" value="Prtase_inh_Kunz-CS"/>
</dbReference>
<feature type="chain" id="PRO_5035329340" description="BPTI/Kunitz inhibitor domain-containing protein" evidence="6">
    <location>
        <begin position="19"/>
        <end position="96"/>
    </location>
</feature>
<keyword evidence="5" id="KW-1015">Disulfide bond</keyword>
<evidence type="ECO:0000256" key="4">
    <source>
        <dbReference type="ARBA" id="ARBA00022900"/>
    </source>
</evidence>
<protein>
    <recommendedName>
        <fullName evidence="7">BPTI/Kunitz inhibitor domain-containing protein</fullName>
    </recommendedName>
</protein>
<sequence>MVTQLSLIALVLVSFIAADPISMENRHVSTDDTLEIVETTPIKCMLPIVSGNCMAYIPMYAFNPEKSKCESFVYGGCGGNENQFDTLEECVDLCEK</sequence>
<gene>
    <name evidence="8" type="ORF">PHET_06954</name>
</gene>
<accession>A0A8J4SWB6</accession>
<dbReference type="InterPro" id="IPR050098">
    <property type="entry name" value="TFPI/VKTCI-like"/>
</dbReference>